<evidence type="ECO:0000256" key="4">
    <source>
        <dbReference type="ARBA" id="ARBA00022679"/>
    </source>
</evidence>
<accession>A0ABU6K110</accession>
<keyword evidence="7" id="KW-0687">Ribonucleoprotein</keyword>
<evidence type="ECO:0000256" key="2">
    <source>
        <dbReference type="ARBA" id="ARBA00022490"/>
    </source>
</evidence>
<dbReference type="PIRSF" id="PIRSF000401">
    <property type="entry name" value="RPL11_MTase"/>
    <property type="match status" value="1"/>
</dbReference>
<dbReference type="PANTHER" id="PTHR43648">
    <property type="entry name" value="ELECTRON TRANSFER FLAVOPROTEIN BETA SUBUNIT LYSINE METHYLTRANSFERASE"/>
    <property type="match status" value="1"/>
</dbReference>
<feature type="binding site" evidence="6">
    <location>
        <position position="193"/>
    </location>
    <ligand>
        <name>S-adenosyl-L-methionine</name>
        <dbReference type="ChEBI" id="CHEBI:59789"/>
    </ligand>
</feature>
<dbReference type="SUPFAM" id="SSF53335">
    <property type="entry name" value="S-adenosyl-L-methionine-dependent methyltransferases"/>
    <property type="match status" value="1"/>
</dbReference>
<dbReference type="EC" id="2.1.1.-" evidence="6"/>
<comment type="function">
    <text evidence="6">Methylates ribosomal protein L11.</text>
</comment>
<keyword evidence="7" id="KW-0689">Ribosomal protein</keyword>
<gene>
    <name evidence="6 7" type="primary">prmA</name>
    <name evidence="7" type="ORF">VVD49_07790</name>
</gene>
<reference evidence="7 8" key="1">
    <citation type="submission" date="2024-01" db="EMBL/GenBank/DDBJ databases">
        <title>Uliginosibacterium soil sp. nov.</title>
        <authorList>
            <person name="Lv Y."/>
        </authorList>
    </citation>
    <scope>NUCLEOTIDE SEQUENCE [LARGE SCALE GENOMIC DNA]</scope>
    <source>
        <strain evidence="7 8">H3</strain>
    </source>
</reference>
<evidence type="ECO:0000313" key="8">
    <source>
        <dbReference type="Proteomes" id="UP001331561"/>
    </source>
</evidence>
<feature type="binding site" evidence="6">
    <location>
        <position position="171"/>
    </location>
    <ligand>
        <name>S-adenosyl-L-methionine</name>
        <dbReference type="ChEBI" id="CHEBI:59789"/>
    </ligand>
</feature>
<dbReference type="Gene3D" id="3.40.50.150">
    <property type="entry name" value="Vaccinia Virus protein VP39"/>
    <property type="match status" value="1"/>
</dbReference>
<name>A0ABU6K110_9RHOO</name>
<evidence type="ECO:0000256" key="6">
    <source>
        <dbReference type="HAMAP-Rule" id="MF_00735"/>
    </source>
</evidence>
<keyword evidence="4 6" id="KW-0808">Transferase</keyword>
<keyword evidence="2 6" id="KW-0963">Cytoplasm</keyword>
<comment type="subcellular location">
    <subcellularLocation>
        <location evidence="6">Cytoplasm</location>
    </subcellularLocation>
</comment>
<keyword evidence="8" id="KW-1185">Reference proteome</keyword>
<dbReference type="NCBIfam" id="TIGR00406">
    <property type="entry name" value="prmA"/>
    <property type="match status" value="1"/>
</dbReference>
<comment type="caution">
    <text evidence="7">The sequence shown here is derived from an EMBL/GenBank/DDBJ whole genome shotgun (WGS) entry which is preliminary data.</text>
</comment>
<dbReference type="CDD" id="cd02440">
    <property type="entry name" value="AdoMet_MTases"/>
    <property type="match status" value="1"/>
</dbReference>
<dbReference type="GO" id="GO:0005840">
    <property type="term" value="C:ribosome"/>
    <property type="evidence" value="ECO:0007669"/>
    <property type="project" value="UniProtKB-KW"/>
</dbReference>
<dbReference type="GO" id="GO:0032259">
    <property type="term" value="P:methylation"/>
    <property type="evidence" value="ECO:0007669"/>
    <property type="project" value="UniProtKB-KW"/>
</dbReference>
<dbReference type="HAMAP" id="MF_00735">
    <property type="entry name" value="Methyltr_PrmA"/>
    <property type="match status" value="1"/>
</dbReference>
<comment type="catalytic activity">
    <reaction evidence="6">
        <text>L-lysyl-[protein] + 3 S-adenosyl-L-methionine = N(6),N(6),N(6)-trimethyl-L-lysyl-[protein] + 3 S-adenosyl-L-homocysteine + 3 H(+)</text>
        <dbReference type="Rhea" id="RHEA:54192"/>
        <dbReference type="Rhea" id="RHEA-COMP:9752"/>
        <dbReference type="Rhea" id="RHEA-COMP:13826"/>
        <dbReference type="ChEBI" id="CHEBI:15378"/>
        <dbReference type="ChEBI" id="CHEBI:29969"/>
        <dbReference type="ChEBI" id="CHEBI:57856"/>
        <dbReference type="ChEBI" id="CHEBI:59789"/>
        <dbReference type="ChEBI" id="CHEBI:61961"/>
    </reaction>
</comment>
<evidence type="ECO:0000256" key="3">
    <source>
        <dbReference type="ARBA" id="ARBA00022603"/>
    </source>
</evidence>
<dbReference type="InterPro" id="IPR004498">
    <property type="entry name" value="Ribosomal_PrmA_MeTrfase"/>
</dbReference>
<proteinExistence type="inferred from homology"/>
<feature type="binding site" evidence="6">
    <location>
        <position position="150"/>
    </location>
    <ligand>
        <name>S-adenosyl-L-methionine</name>
        <dbReference type="ChEBI" id="CHEBI:59789"/>
    </ligand>
</feature>
<feature type="binding site" evidence="6">
    <location>
        <position position="235"/>
    </location>
    <ligand>
        <name>S-adenosyl-L-methionine</name>
        <dbReference type="ChEBI" id="CHEBI:59789"/>
    </ligand>
</feature>
<dbReference type="Proteomes" id="UP001331561">
    <property type="component" value="Unassembled WGS sequence"/>
</dbReference>
<dbReference type="InterPro" id="IPR050078">
    <property type="entry name" value="Ribosomal_L11_MeTrfase_PrmA"/>
</dbReference>
<dbReference type="PANTHER" id="PTHR43648:SF1">
    <property type="entry name" value="ELECTRON TRANSFER FLAVOPROTEIN BETA SUBUNIT LYSINE METHYLTRANSFERASE"/>
    <property type="match status" value="1"/>
</dbReference>
<protein>
    <recommendedName>
        <fullName evidence="6">Ribosomal protein L11 methyltransferase</fullName>
        <shortName evidence="6">L11 Mtase</shortName>
        <ecNumber evidence="6">2.1.1.-</ecNumber>
    </recommendedName>
</protein>
<sequence length="303" mass="31988">MWLSVTLAAEAVRAEALSEALMEAGALSVSIEDADAGTPEEKPQFGEPGHINDRLWDHSKVIALFDKQIDLAAALAKAAGAVGLDAVPEFTIEEIKEQNWVQLTQSQFEPIHIDDRLWIVPSWHDAPNQDAINIEMDPGMAFGTGSHPTTRLCLQWLLDAITPGATVLDYGCGSGILGIAAAKLGAGKVLGVDIDEHAVTASRANAERNGIAANRTEWLSSAQQLAGQYDLVVANILTNPLCVLAPGIAAHVAPGGRLALSGVLAEQAEQVIAAYAPWIALRVGAEHEGWIRLEGAMQGSTAC</sequence>
<evidence type="ECO:0000256" key="5">
    <source>
        <dbReference type="ARBA" id="ARBA00022691"/>
    </source>
</evidence>
<keyword evidence="5 6" id="KW-0949">S-adenosyl-L-methionine</keyword>
<evidence type="ECO:0000313" key="7">
    <source>
        <dbReference type="EMBL" id="MEC5385622.1"/>
    </source>
</evidence>
<comment type="similarity">
    <text evidence="1 6">Belongs to the methyltransferase superfamily. PrmA family.</text>
</comment>
<organism evidence="7 8">
    <name type="scientific">Uliginosibacterium silvisoli</name>
    <dbReference type="NCBI Taxonomy" id="3114758"/>
    <lineage>
        <taxon>Bacteria</taxon>
        <taxon>Pseudomonadati</taxon>
        <taxon>Pseudomonadota</taxon>
        <taxon>Betaproteobacteria</taxon>
        <taxon>Rhodocyclales</taxon>
        <taxon>Zoogloeaceae</taxon>
        <taxon>Uliginosibacterium</taxon>
    </lineage>
</organism>
<dbReference type="EMBL" id="JAYXHS010000001">
    <property type="protein sequence ID" value="MEC5385622.1"/>
    <property type="molecule type" value="Genomic_DNA"/>
</dbReference>
<evidence type="ECO:0000256" key="1">
    <source>
        <dbReference type="ARBA" id="ARBA00009741"/>
    </source>
</evidence>
<keyword evidence="3 6" id="KW-0489">Methyltransferase</keyword>
<dbReference type="InterPro" id="IPR029063">
    <property type="entry name" value="SAM-dependent_MTases_sf"/>
</dbReference>
<dbReference type="Pfam" id="PF06325">
    <property type="entry name" value="PrmA"/>
    <property type="match status" value="1"/>
</dbReference>
<dbReference type="RefSeq" id="WP_327598573.1">
    <property type="nucleotide sequence ID" value="NZ_JAYXHS010000001.1"/>
</dbReference>
<dbReference type="GO" id="GO:0008168">
    <property type="term" value="F:methyltransferase activity"/>
    <property type="evidence" value="ECO:0007669"/>
    <property type="project" value="UniProtKB-KW"/>
</dbReference>